<keyword evidence="3" id="KW-1185">Reference proteome</keyword>
<feature type="region of interest" description="Disordered" evidence="1">
    <location>
        <begin position="142"/>
        <end position="186"/>
    </location>
</feature>
<protein>
    <recommendedName>
        <fullName evidence="4">Lipoprotein</fullName>
    </recommendedName>
</protein>
<dbReference type="EMBL" id="JBHPON010000003">
    <property type="protein sequence ID" value="MFC6037246.1"/>
    <property type="molecule type" value="Genomic_DNA"/>
</dbReference>
<dbReference type="RefSeq" id="WP_379881385.1">
    <property type="nucleotide sequence ID" value="NZ_JBHPON010000003.1"/>
</dbReference>
<proteinExistence type="predicted"/>
<feature type="compositionally biased region" description="Basic and acidic residues" evidence="1">
    <location>
        <begin position="142"/>
        <end position="152"/>
    </location>
</feature>
<sequence>MKTYLVIIAALAALTQGCTHKVAVDDFTVRNETIIPAGEPQARRDIAAETCEAQYTAGKQNYLSAVQGAIAAGASNPDASKAPLDAFRAEINAAYNAVVQRCKTHMHCLEVQRYDEAKCYMAASDRKDAERRFSDLAEDLRRIESKPRSDHGHKAKSKPAVIVNNKNTMTQNNDQRQKNDAQTGDRIEDQDVLKVCGDVKGLLQSQCRRPCGNC</sequence>
<evidence type="ECO:0000256" key="1">
    <source>
        <dbReference type="SAM" id="MobiDB-lite"/>
    </source>
</evidence>
<gene>
    <name evidence="2" type="ORF">ACFMB1_16940</name>
</gene>
<accession>A0ABW1KYT5</accession>
<feature type="compositionally biased region" description="Basic and acidic residues" evidence="1">
    <location>
        <begin position="175"/>
        <end position="186"/>
    </location>
</feature>
<comment type="caution">
    <text evidence="2">The sequence shown here is derived from an EMBL/GenBank/DDBJ whole genome shotgun (WGS) entry which is preliminary data.</text>
</comment>
<evidence type="ECO:0000313" key="2">
    <source>
        <dbReference type="EMBL" id="MFC6037246.1"/>
    </source>
</evidence>
<evidence type="ECO:0008006" key="4">
    <source>
        <dbReference type="Google" id="ProtNLM"/>
    </source>
</evidence>
<evidence type="ECO:0000313" key="3">
    <source>
        <dbReference type="Proteomes" id="UP001596116"/>
    </source>
</evidence>
<dbReference type="Proteomes" id="UP001596116">
    <property type="component" value="Unassembled WGS sequence"/>
</dbReference>
<organism evidence="2 3">
    <name type="scientific">Hyphococcus aureus</name>
    <dbReference type="NCBI Taxonomy" id="2666033"/>
    <lineage>
        <taxon>Bacteria</taxon>
        <taxon>Pseudomonadati</taxon>
        <taxon>Pseudomonadota</taxon>
        <taxon>Alphaproteobacteria</taxon>
        <taxon>Parvularculales</taxon>
        <taxon>Parvularculaceae</taxon>
        <taxon>Hyphococcus</taxon>
    </lineage>
</organism>
<dbReference type="PROSITE" id="PS51257">
    <property type="entry name" value="PROKAR_LIPOPROTEIN"/>
    <property type="match status" value="1"/>
</dbReference>
<feature type="compositionally biased region" description="Polar residues" evidence="1">
    <location>
        <begin position="164"/>
        <end position="174"/>
    </location>
</feature>
<name>A0ABW1KYT5_9PROT</name>
<reference evidence="2 3" key="1">
    <citation type="submission" date="2024-09" db="EMBL/GenBank/DDBJ databases">
        <authorList>
            <person name="Zhang Z.-H."/>
        </authorList>
    </citation>
    <scope>NUCLEOTIDE SEQUENCE [LARGE SCALE GENOMIC DNA]</scope>
    <source>
        <strain evidence="2 3">HHTR114</strain>
    </source>
</reference>